<evidence type="ECO:0000256" key="2">
    <source>
        <dbReference type="PIRSR" id="PIRSR005902-1"/>
    </source>
</evidence>
<dbReference type="PANTHER" id="PTHR46124">
    <property type="entry name" value="D-AMINOACYL-TRNA DEACYLASE"/>
    <property type="match status" value="1"/>
</dbReference>
<dbReference type="GO" id="GO:0005829">
    <property type="term" value="C:cytosol"/>
    <property type="evidence" value="ECO:0007669"/>
    <property type="project" value="TreeGrafter"/>
</dbReference>
<evidence type="ECO:0000313" key="4">
    <source>
        <dbReference type="Proteomes" id="UP000783287"/>
    </source>
</evidence>
<feature type="binding site" evidence="2">
    <location>
        <position position="15"/>
    </location>
    <ligand>
        <name>a divalent metal cation</name>
        <dbReference type="ChEBI" id="CHEBI:60240"/>
        <label>1</label>
    </ligand>
</feature>
<dbReference type="GO" id="GO:0016788">
    <property type="term" value="F:hydrolase activity, acting on ester bonds"/>
    <property type="evidence" value="ECO:0007669"/>
    <property type="project" value="InterPro"/>
</dbReference>
<dbReference type="PANTHER" id="PTHR46124:SF2">
    <property type="entry name" value="D-AMINOACYL-TRNA DEACYLASE"/>
    <property type="match status" value="1"/>
</dbReference>
<protein>
    <submittedName>
        <fullName evidence="3">TatD family hydrolase</fullName>
    </submittedName>
</protein>
<reference evidence="3" key="2">
    <citation type="journal article" date="2021" name="Microbiome">
        <title>Successional dynamics and alternative stable states in a saline activated sludge microbial community over 9 years.</title>
        <authorList>
            <person name="Wang Y."/>
            <person name="Ye J."/>
            <person name="Ju F."/>
            <person name="Liu L."/>
            <person name="Boyd J.A."/>
            <person name="Deng Y."/>
            <person name="Parks D.H."/>
            <person name="Jiang X."/>
            <person name="Yin X."/>
            <person name="Woodcroft B.J."/>
            <person name="Tyson G.W."/>
            <person name="Hugenholtz P."/>
            <person name="Polz M.F."/>
            <person name="Zhang T."/>
        </authorList>
    </citation>
    <scope>NUCLEOTIDE SEQUENCE</scope>
    <source>
        <strain evidence="3">HKST-UBA14</strain>
    </source>
</reference>
<dbReference type="Proteomes" id="UP000783287">
    <property type="component" value="Unassembled WGS sequence"/>
</dbReference>
<feature type="binding site" evidence="2">
    <location>
        <position position="182"/>
    </location>
    <ligand>
        <name>a divalent metal cation</name>
        <dbReference type="ChEBI" id="CHEBI:60240"/>
        <label>2</label>
    </ligand>
</feature>
<dbReference type="SUPFAM" id="SSF51556">
    <property type="entry name" value="Metallo-dependent hydrolases"/>
    <property type="match status" value="1"/>
</dbReference>
<keyword evidence="2" id="KW-0479">Metal-binding</keyword>
<gene>
    <name evidence="3" type="ORF">KC909_04570</name>
</gene>
<comment type="caution">
    <text evidence="3">The sequence shown here is derived from an EMBL/GenBank/DDBJ whole genome shotgun (WGS) entry which is preliminary data.</text>
</comment>
<dbReference type="CDD" id="cd01310">
    <property type="entry name" value="TatD_DNAse"/>
    <property type="match status" value="1"/>
</dbReference>
<organism evidence="3 4">
    <name type="scientific">Candidatus Dojkabacteria bacterium</name>
    <dbReference type="NCBI Taxonomy" id="2099670"/>
    <lineage>
        <taxon>Bacteria</taxon>
        <taxon>Candidatus Dojkabacteria</taxon>
    </lineage>
</organism>
<dbReference type="PROSITE" id="PS01090">
    <property type="entry name" value="TATD_2"/>
    <property type="match status" value="1"/>
</dbReference>
<dbReference type="InterPro" id="IPR001130">
    <property type="entry name" value="TatD-like"/>
</dbReference>
<feature type="binding site" evidence="2">
    <location>
        <position position="13"/>
    </location>
    <ligand>
        <name>a divalent metal cation</name>
        <dbReference type="ChEBI" id="CHEBI:60240"/>
        <label>1</label>
    </ligand>
</feature>
<feature type="binding site" evidence="2">
    <location>
        <position position="158"/>
    </location>
    <ligand>
        <name>a divalent metal cation</name>
        <dbReference type="ChEBI" id="CHEBI:60240"/>
        <label>2</label>
    </ligand>
</feature>
<name>A0A955L5Y1_9BACT</name>
<sequence length="236" mass="27210">MRILEQEVLFDSHSHLNREEFNQERDDVVSRAQGAGVEYIVDVATDLERSRQSLALAQKYPGIVYPTIGLHPDRFMPGNPFFSKAWSKVHDDLFIEMRELIDQNDQFVMIGECGIDYYWLEKMNLAKADMTSSKDLQLRAFEEQVMIASEYDIPLTIHARDAFDDCARIMEKYVGKVDAVFHSFTGNYKQLVQIFDMGYKIGINGIITFKSAIEPQEALKKYLKGAKVQEAKDLYE</sequence>
<evidence type="ECO:0000313" key="3">
    <source>
        <dbReference type="EMBL" id="MCA9383616.1"/>
    </source>
</evidence>
<dbReference type="PIRSF" id="PIRSF005902">
    <property type="entry name" value="DNase_TatD"/>
    <property type="match status" value="1"/>
</dbReference>
<dbReference type="InterPro" id="IPR032466">
    <property type="entry name" value="Metal_Hydrolase"/>
</dbReference>
<dbReference type="InterPro" id="IPR018228">
    <property type="entry name" value="DNase_TatD-rel_CS"/>
</dbReference>
<feature type="non-terminal residue" evidence="3">
    <location>
        <position position="236"/>
    </location>
</feature>
<dbReference type="AlphaFoldDB" id="A0A955L5Y1"/>
<dbReference type="Pfam" id="PF01026">
    <property type="entry name" value="TatD_DNase"/>
    <property type="match status" value="1"/>
</dbReference>
<dbReference type="EMBL" id="JAGQLK010000099">
    <property type="protein sequence ID" value="MCA9383616.1"/>
    <property type="molecule type" value="Genomic_DNA"/>
</dbReference>
<dbReference type="Gene3D" id="3.20.20.140">
    <property type="entry name" value="Metal-dependent hydrolases"/>
    <property type="match status" value="1"/>
</dbReference>
<dbReference type="GO" id="GO:0046872">
    <property type="term" value="F:metal ion binding"/>
    <property type="evidence" value="ECO:0007669"/>
    <property type="project" value="UniProtKB-KW"/>
</dbReference>
<proteinExistence type="predicted"/>
<feature type="binding site" evidence="2">
    <location>
        <position position="112"/>
    </location>
    <ligand>
        <name>a divalent metal cation</name>
        <dbReference type="ChEBI" id="CHEBI:60240"/>
        <label>1</label>
    </ligand>
</feature>
<evidence type="ECO:0000256" key="1">
    <source>
        <dbReference type="ARBA" id="ARBA00022801"/>
    </source>
</evidence>
<accession>A0A955L5Y1</accession>
<reference evidence="3" key="1">
    <citation type="submission" date="2020-04" db="EMBL/GenBank/DDBJ databases">
        <authorList>
            <person name="Zhang T."/>
        </authorList>
    </citation>
    <scope>NUCLEOTIDE SEQUENCE</scope>
    <source>
        <strain evidence="3">HKST-UBA14</strain>
    </source>
</reference>
<dbReference type="PROSITE" id="PS01137">
    <property type="entry name" value="TATD_1"/>
    <property type="match status" value="1"/>
</dbReference>
<keyword evidence="1 3" id="KW-0378">Hydrolase</keyword>